<proteinExistence type="predicted"/>
<reference evidence="2 3" key="1">
    <citation type="submission" date="2023-05" db="EMBL/GenBank/DDBJ databases">
        <title>Actinoplanes sp. NEAU-A12 genome sequencing.</title>
        <authorList>
            <person name="Wang Z.-S."/>
        </authorList>
    </citation>
    <scope>NUCLEOTIDE SEQUENCE [LARGE SCALE GENOMIC DNA]</scope>
    <source>
        <strain evidence="2 3">NEAU-A12</strain>
    </source>
</reference>
<name>A0ABT6WP68_9ACTN</name>
<sequence>MGSGHEPDRADDGPDAAHQRPDGLDDVTVQALGKLSEALETVERVRGHLYSAHQLVGTADFALDEAVSLFMQAGHTEMAERIQRELIGRNVIPGHWTFQIVEEFDDGYYTEFRDVERDARERLAGGRRHLYEAELKERRRTHGRRGHEALPLDPERRCGGARAAGEPRPYRVAGEG</sequence>
<evidence type="ECO:0000313" key="3">
    <source>
        <dbReference type="Proteomes" id="UP001241758"/>
    </source>
</evidence>
<comment type="caution">
    <text evidence="2">The sequence shown here is derived from an EMBL/GenBank/DDBJ whole genome shotgun (WGS) entry which is preliminary data.</text>
</comment>
<organism evidence="2 3">
    <name type="scientific">Actinoplanes sandaracinus</name>
    <dbReference type="NCBI Taxonomy" id="3045177"/>
    <lineage>
        <taxon>Bacteria</taxon>
        <taxon>Bacillati</taxon>
        <taxon>Actinomycetota</taxon>
        <taxon>Actinomycetes</taxon>
        <taxon>Micromonosporales</taxon>
        <taxon>Micromonosporaceae</taxon>
        <taxon>Actinoplanes</taxon>
    </lineage>
</organism>
<keyword evidence="3" id="KW-1185">Reference proteome</keyword>
<protein>
    <submittedName>
        <fullName evidence="2">Uncharacterized protein</fullName>
    </submittedName>
</protein>
<feature type="region of interest" description="Disordered" evidence="1">
    <location>
        <begin position="1"/>
        <end position="23"/>
    </location>
</feature>
<accession>A0ABT6WP68</accession>
<feature type="compositionally biased region" description="Basic and acidic residues" evidence="1">
    <location>
        <begin position="146"/>
        <end position="158"/>
    </location>
</feature>
<feature type="region of interest" description="Disordered" evidence="1">
    <location>
        <begin position="137"/>
        <end position="176"/>
    </location>
</feature>
<dbReference type="Proteomes" id="UP001241758">
    <property type="component" value="Unassembled WGS sequence"/>
</dbReference>
<evidence type="ECO:0000313" key="2">
    <source>
        <dbReference type="EMBL" id="MDI6101489.1"/>
    </source>
</evidence>
<dbReference type="EMBL" id="JASCTH010000015">
    <property type="protein sequence ID" value="MDI6101489.1"/>
    <property type="molecule type" value="Genomic_DNA"/>
</dbReference>
<gene>
    <name evidence="2" type="ORF">QLQ12_22990</name>
</gene>
<evidence type="ECO:0000256" key="1">
    <source>
        <dbReference type="SAM" id="MobiDB-lite"/>
    </source>
</evidence>
<dbReference type="RefSeq" id="WP_282762376.1">
    <property type="nucleotide sequence ID" value="NZ_JASCTH010000015.1"/>
</dbReference>